<protein>
    <recommendedName>
        <fullName evidence="1">DUF6546 domain-containing protein</fullName>
    </recommendedName>
</protein>
<proteinExistence type="predicted"/>
<accession>A0A2T4AJU1</accession>
<gene>
    <name evidence="2" type="ORF">M431DRAFT_2489</name>
</gene>
<dbReference type="AlphaFoldDB" id="A0A2T4AJU1"/>
<dbReference type="RefSeq" id="XP_024777031.1">
    <property type="nucleotide sequence ID" value="XM_024913765.1"/>
</dbReference>
<evidence type="ECO:0000313" key="2">
    <source>
        <dbReference type="EMBL" id="PTB57354.1"/>
    </source>
</evidence>
<dbReference type="InterPro" id="IPR046676">
    <property type="entry name" value="DUF6546"/>
</dbReference>
<evidence type="ECO:0000313" key="3">
    <source>
        <dbReference type="Proteomes" id="UP000241690"/>
    </source>
</evidence>
<sequence length="510" mass="57805">MSTASKTSWTYLPAEIRGLVLEFLLKDGCSLAGFATVSQEWQTIIEKHTFARITLTPFRLADFGSMIHRNQALVRYIWLCLELEEYDCTECDPDNEILGIGFADNLRVITTFTKLFRTLSTWKPSGSLVLDISVHSPSDPLHWFKYLTFEPDAASGVRGPRRSSELSPVAKLNNHGWIGGRRASAPNVFAFQKVFAEILGEKKPFDNDQQEEQWWQKLPVVPAVTAVLLRQQTRRRWKPKTLNYMFAHFPRLEDFHYEPWMEWFDFRQASTDRDLISLSESLTFRQLRKLVLFEIYNPQYLLDFAGCDPLRVSTFEISRAVAKASLKLEHLSASIMVDASYFFQALEPSWTWPNLTWLAMTSRLLGPGACSVGIDAMLIAASAAAMKMPNLQVMELWNGTKGMAILFRYQKAEGGQPAVITRKATWEFVLGPAVIGAWEDVAREHRCSGCVVITELIDGSLIHSHGDAIHHLKLSNPVIRPISLRQIRIEHGILTEVHTLTEGLASFASE</sequence>
<dbReference type="EMBL" id="KZ679677">
    <property type="protein sequence ID" value="PTB57354.1"/>
    <property type="molecule type" value="Genomic_DNA"/>
</dbReference>
<name>A0A2T4AJU1_TRIHA</name>
<dbReference type="Pfam" id="PF20183">
    <property type="entry name" value="DUF6546"/>
    <property type="match status" value="1"/>
</dbReference>
<dbReference type="Proteomes" id="UP000241690">
    <property type="component" value="Unassembled WGS sequence"/>
</dbReference>
<feature type="domain" description="DUF6546" evidence="1">
    <location>
        <begin position="285"/>
        <end position="480"/>
    </location>
</feature>
<keyword evidence="3" id="KW-1185">Reference proteome</keyword>
<organism evidence="2 3">
    <name type="scientific">Trichoderma harzianum CBS 226.95</name>
    <dbReference type="NCBI Taxonomy" id="983964"/>
    <lineage>
        <taxon>Eukaryota</taxon>
        <taxon>Fungi</taxon>
        <taxon>Dikarya</taxon>
        <taxon>Ascomycota</taxon>
        <taxon>Pezizomycotina</taxon>
        <taxon>Sordariomycetes</taxon>
        <taxon>Hypocreomycetidae</taxon>
        <taxon>Hypocreales</taxon>
        <taxon>Hypocreaceae</taxon>
        <taxon>Trichoderma</taxon>
    </lineage>
</organism>
<evidence type="ECO:0000259" key="1">
    <source>
        <dbReference type="Pfam" id="PF20183"/>
    </source>
</evidence>
<dbReference type="GeneID" id="36622328"/>
<reference evidence="2 3" key="1">
    <citation type="submission" date="2016-07" db="EMBL/GenBank/DDBJ databases">
        <title>Multiple horizontal gene transfer events from other fungi enriched the ability of initially mycotrophic Trichoderma (Ascomycota) to feed on dead plant biomass.</title>
        <authorList>
            <consortium name="DOE Joint Genome Institute"/>
            <person name="Aerts A."/>
            <person name="Atanasova L."/>
            <person name="Chenthamara K."/>
            <person name="Zhang J."/>
            <person name="Grujic M."/>
            <person name="Henrissat B."/>
            <person name="Kuo A."/>
            <person name="Salamov A."/>
            <person name="Lipzen A."/>
            <person name="Labutti K."/>
            <person name="Barry K."/>
            <person name="Miao Y."/>
            <person name="Rahimi M.J."/>
            <person name="Shen Q."/>
            <person name="Grigoriev I.V."/>
            <person name="Kubicek C.P."/>
            <person name="Druzhinina I.S."/>
        </authorList>
    </citation>
    <scope>NUCLEOTIDE SEQUENCE [LARGE SCALE GENOMIC DNA]</scope>
    <source>
        <strain evidence="2 3">CBS 226.95</strain>
    </source>
</reference>